<dbReference type="Proteomes" id="UP000541444">
    <property type="component" value="Unassembled WGS sequence"/>
</dbReference>
<evidence type="ECO:0000256" key="1">
    <source>
        <dbReference type="SAM" id="Coils"/>
    </source>
</evidence>
<organism evidence="2 3">
    <name type="scientific">Kingdonia uniflora</name>
    <dbReference type="NCBI Taxonomy" id="39325"/>
    <lineage>
        <taxon>Eukaryota</taxon>
        <taxon>Viridiplantae</taxon>
        <taxon>Streptophyta</taxon>
        <taxon>Embryophyta</taxon>
        <taxon>Tracheophyta</taxon>
        <taxon>Spermatophyta</taxon>
        <taxon>Magnoliopsida</taxon>
        <taxon>Ranunculales</taxon>
        <taxon>Circaeasteraceae</taxon>
        <taxon>Kingdonia</taxon>
    </lineage>
</organism>
<keyword evidence="1" id="KW-0175">Coiled coil</keyword>
<proteinExistence type="predicted"/>
<accession>A0A7J7NUS2</accession>
<evidence type="ECO:0000313" key="3">
    <source>
        <dbReference type="Proteomes" id="UP000541444"/>
    </source>
</evidence>
<evidence type="ECO:0000313" key="2">
    <source>
        <dbReference type="EMBL" id="KAF6170853.1"/>
    </source>
</evidence>
<protein>
    <submittedName>
        <fullName evidence="2">Uncharacterized protein</fullName>
    </submittedName>
</protein>
<comment type="caution">
    <text evidence="2">The sequence shown here is derived from an EMBL/GenBank/DDBJ whole genome shotgun (WGS) entry which is preliminary data.</text>
</comment>
<reference evidence="2 3" key="1">
    <citation type="journal article" date="2020" name="IScience">
        <title>Genome Sequencing of the Endangered Kingdonia uniflora (Circaeasteraceae, Ranunculales) Reveals Potential Mechanisms of Evolutionary Specialization.</title>
        <authorList>
            <person name="Sun Y."/>
            <person name="Deng T."/>
            <person name="Zhang A."/>
            <person name="Moore M.J."/>
            <person name="Landis J.B."/>
            <person name="Lin N."/>
            <person name="Zhang H."/>
            <person name="Zhang X."/>
            <person name="Huang J."/>
            <person name="Zhang X."/>
            <person name="Sun H."/>
            <person name="Wang H."/>
        </authorList>
    </citation>
    <scope>NUCLEOTIDE SEQUENCE [LARGE SCALE GENOMIC DNA]</scope>
    <source>
        <strain evidence="2">TB1705</strain>
        <tissue evidence="2">Leaf</tissue>
    </source>
</reference>
<dbReference type="EMBL" id="JACGCM010000560">
    <property type="protein sequence ID" value="KAF6170853.1"/>
    <property type="molecule type" value="Genomic_DNA"/>
</dbReference>
<sequence length="995" mass="114082">MALLAAPRGPNLSLAEMHEAFPTTLHPAGARFPNNVDVPDPEIMVSFPLVEKKGIIDKSCIDAEIYVTWKSLRNQSRESRIRRKMEELRIRYFGYQSLHFPIQIPVSPTYHRMSYEEVMKAGDDFYQMTQFHYLLTSEVDRRNGLCLLAEEAITTEDKAARVRPRESRWYPASELCSSSGNGRFHIKVTELRERYFRRLPNDVVLPEWPLNQIRLDKEGKRAEYDRFFLCDVFRRPLLSATVWELIVQQLVCDKIVEEDSRAARGKIILCREKNHRSCFRCDWRDRSSMRSKPNIPTSKFIVSSSLNETSSSGREDDCSAMEKTMNNVDTIVELSMLLNGVKMYLEKRSQKFRGKFEAQSFRIKELEAELKLEKEKRAKDTTTAAEVIKKYSDMVKHDASMSKLVKALLVERDHFIQSYYDFGLSIVDIELGQTEKMLNLPPGSIEPVISAEKVLDPLSECTEPVPLPGKTLNPSLEPVDLVHLVGSSLESPFERLKLKYFGDHSVEMAIPTPIPPTYQGLSGEEAVEAEDDFYYKWRFHVFVLTGEERWACLCTLAEDRVRASYAGKGVFVGQARDRNCRKYVIVETQAATGRKGERRKIRGFDKELSEGDKRLKTAKDSGSRRWQYSSVERVKLDSTADSHSDTKDAFRVFCKSKAAVGRKWGKCVEFAGVKSIVERKESMLDKIAEEETGLELVMEGLDLSRKKRVDCRLNNVRKAQFTRSMAGVDEEKVAHLFKGIWLGIEEEKSELKKVKIELEKELAQSRADALKDVKQLKASYALAIGQLQVETKANLDEMTKEHDRLGYYLMIKGYSKEEVDAIKADTYVEEEKEEEAEAVGVVDGFDGASRQIELDNQGDDVELPEGGCGKVVREMSLRINDLESRFSRERETSKALMSAQVELQVELDSSRSHEDNVLMCNREFVEQFDRMMEANENREDQYVKAHFRLLKLTQAVSDLTLQIEKKDFEIKKGLKELSEVAERVEKLQHQVDALA</sequence>
<feature type="coiled-coil region" evidence="1">
    <location>
        <begin position="356"/>
        <end position="383"/>
    </location>
</feature>
<dbReference type="AlphaFoldDB" id="A0A7J7NUS2"/>
<keyword evidence="3" id="KW-1185">Reference proteome</keyword>
<name>A0A7J7NUS2_9MAGN</name>
<gene>
    <name evidence="2" type="ORF">GIB67_015805</name>
</gene>